<evidence type="ECO:0000313" key="6">
    <source>
        <dbReference type="EMBL" id="SHI80877.1"/>
    </source>
</evidence>
<evidence type="ECO:0000259" key="5">
    <source>
        <dbReference type="PROSITE" id="PS50122"/>
    </source>
</evidence>
<name>A0A1M6E5V1_9FIRM</name>
<dbReference type="SUPFAM" id="SSF52738">
    <property type="entry name" value="Methylesterase CheB, C-terminal domain"/>
    <property type="match status" value="1"/>
</dbReference>
<dbReference type="PROSITE" id="PS50122">
    <property type="entry name" value="CHEB"/>
    <property type="match status" value="1"/>
</dbReference>
<dbReference type="EMBL" id="FQYW01000014">
    <property type="protein sequence ID" value="SHI80877.1"/>
    <property type="molecule type" value="Genomic_DNA"/>
</dbReference>
<dbReference type="Pfam" id="PF01339">
    <property type="entry name" value="CheB_methylest"/>
    <property type="match status" value="1"/>
</dbReference>
<proteinExistence type="predicted"/>
<dbReference type="PANTHER" id="PTHR42872:SF6">
    <property type="entry name" value="PROTEIN-GLUTAMATE METHYLESTERASE_PROTEIN-GLUTAMINE GLUTAMINASE"/>
    <property type="match status" value="1"/>
</dbReference>
<dbReference type="EC" id="3.1.1.61" evidence="2"/>
<dbReference type="GO" id="GO:0006935">
    <property type="term" value="P:chemotaxis"/>
    <property type="evidence" value="ECO:0007669"/>
    <property type="project" value="InterPro"/>
</dbReference>
<dbReference type="CDD" id="cd16432">
    <property type="entry name" value="CheB_Rec"/>
    <property type="match status" value="1"/>
</dbReference>
<dbReference type="Gene3D" id="3.40.50.180">
    <property type="entry name" value="Methylesterase CheB, C-terminal domain"/>
    <property type="match status" value="1"/>
</dbReference>
<protein>
    <recommendedName>
        <fullName evidence="2">protein-glutamate methylesterase</fullName>
        <ecNumber evidence="2">3.1.1.61</ecNumber>
    </recommendedName>
</protein>
<dbReference type="InterPro" id="IPR035909">
    <property type="entry name" value="CheB_C"/>
</dbReference>
<comment type="caution">
    <text evidence="4">Lacks conserved residue(s) required for the propagation of feature annotation.</text>
</comment>
<organism evidence="6 7">
    <name type="scientific">Anaerovibrio lipolyticus DSM 3074</name>
    <dbReference type="NCBI Taxonomy" id="1120997"/>
    <lineage>
        <taxon>Bacteria</taxon>
        <taxon>Bacillati</taxon>
        <taxon>Bacillota</taxon>
        <taxon>Negativicutes</taxon>
        <taxon>Selenomonadales</taxon>
        <taxon>Selenomonadaceae</taxon>
        <taxon>Anaerovibrio</taxon>
    </lineage>
</organism>
<evidence type="ECO:0000256" key="4">
    <source>
        <dbReference type="PROSITE-ProRule" id="PRU00050"/>
    </source>
</evidence>
<dbReference type="AlphaFoldDB" id="A0A1M6E5V1"/>
<evidence type="ECO:0000313" key="7">
    <source>
        <dbReference type="Proteomes" id="UP000191240"/>
    </source>
</evidence>
<dbReference type="PANTHER" id="PTHR42872">
    <property type="entry name" value="PROTEIN-GLUTAMATE METHYLESTERASE/PROTEIN-GLUTAMINE GLUTAMINASE"/>
    <property type="match status" value="1"/>
</dbReference>
<comment type="catalytic activity">
    <reaction evidence="3">
        <text>[protein]-L-glutamate 5-O-methyl ester + H2O = L-glutamyl-[protein] + methanol + H(+)</text>
        <dbReference type="Rhea" id="RHEA:23236"/>
        <dbReference type="Rhea" id="RHEA-COMP:10208"/>
        <dbReference type="Rhea" id="RHEA-COMP:10311"/>
        <dbReference type="ChEBI" id="CHEBI:15377"/>
        <dbReference type="ChEBI" id="CHEBI:15378"/>
        <dbReference type="ChEBI" id="CHEBI:17790"/>
        <dbReference type="ChEBI" id="CHEBI:29973"/>
        <dbReference type="ChEBI" id="CHEBI:82795"/>
        <dbReference type="EC" id="3.1.1.61"/>
    </reaction>
</comment>
<dbReference type="GO" id="GO:0005737">
    <property type="term" value="C:cytoplasm"/>
    <property type="evidence" value="ECO:0007669"/>
    <property type="project" value="InterPro"/>
</dbReference>
<accession>A0A1M6E5V1</accession>
<reference evidence="6 7" key="1">
    <citation type="submission" date="2016-11" db="EMBL/GenBank/DDBJ databases">
        <authorList>
            <person name="Jaros S."/>
            <person name="Januszkiewicz K."/>
            <person name="Wedrychowicz H."/>
        </authorList>
    </citation>
    <scope>NUCLEOTIDE SEQUENCE [LARGE SCALE GENOMIC DNA]</scope>
    <source>
        <strain evidence="6 7">DSM 3074</strain>
    </source>
</reference>
<dbReference type="InterPro" id="IPR000673">
    <property type="entry name" value="Sig_transdc_resp-reg_Me-estase"/>
</dbReference>
<sequence length="175" mass="18662">MSEILSKLKPPLPPVMVVQHISATFSKLFAARLDRECELTVKEAVEGEYAKPNTIYIAPGDKHMSITGSPGSICIHCKAGERIHGVLSSADVLFESVAKVIGNKAVGVILTGMGVDGAAKLLEMRQAGARTLGQDEASCVVYGMPKAAFNMGAVERQVSLQNMANEITKLVYSSR</sequence>
<dbReference type="GO" id="GO:0008984">
    <property type="term" value="F:protein-glutamate methylesterase activity"/>
    <property type="evidence" value="ECO:0007669"/>
    <property type="project" value="UniProtKB-EC"/>
</dbReference>
<gene>
    <name evidence="6" type="ORF">SAMN02745671_01754</name>
</gene>
<evidence type="ECO:0000256" key="1">
    <source>
        <dbReference type="ARBA" id="ARBA00022801"/>
    </source>
</evidence>
<evidence type="ECO:0000256" key="2">
    <source>
        <dbReference type="ARBA" id="ARBA00039140"/>
    </source>
</evidence>
<evidence type="ECO:0000256" key="3">
    <source>
        <dbReference type="ARBA" id="ARBA00048267"/>
    </source>
</evidence>
<feature type="domain" description="CheB-type methylesterase" evidence="5">
    <location>
        <begin position="1"/>
        <end position="174"/>
    </location>
</feature>
<dbReference type="OrthoDB" id="9793421at2"/>
<keyword evidence="1" id="KW-0378">Hydrolase</keyword>
<dbReference type="GO" id="GO:0000156">
    <property type="term" value="F:phosphorelay response regulator activity"/>
    <property type="evidence" value="ECO:0007669"/>
    <property type="project" value="InterPro"/>
</dbReference>
<dbReference type="Proteomes" id="UP000191240">
    <property type="component" value="Unassembled WGS sequence"/>
</dbReference>